<dbReference type="PROSITE" id="PS51257">
    <property type="entry name" value="PROKAR_LIPOPROTEIN"/>
    <property type="match status" value="1"/>
</dbReference>
<dbReference type="Gene3D" id="1.10.10.10">
    <property type="entry name" value="Winged helix-like DNA-binding domain superfamily/Winged helix DNA-binding domain"/>
    <property type="match status" value="1"/>
</dbReference>
<evidence type="ECO:0000313" key="9">
    <source>
        <dbReference type="Proteomes" id="UP001341281"/>
    </source>
</evidence>
<keyword evidence="1" id="KW-0433">Leucine-rich repeat</keyword>
<dbReference type="InterPro" id="IPR036388">
    <property type="entry name" value="WH-like_DNA-bd_sf"/>
</dbReference>
<name>A0AAQ3TPK6_PASNO</name>
<protein>
    <recommendedName>
        <fullName evidence="10">NB-ARC domain-containing protein</fullName>
    </recommendedName>
</protein>
<gene>
    <name evidence="8" type="ORF">U9M48_024944</name>
</gene>
<dbReference type="Gene3D" id="3.80.10.10">
    <property type="entry name" value="Ribonuclease Inhibitor"/>
    <property type="match status" value="2"/>
</dbReference>
<dbReference type="Proteomes" id="UP001341281">
    <property type="component" value="Chromosome 05"/>
</dbReference>
<dbReference type="GO" id="GO:0043531">
    <property type="term" value="F:ADP binding"/>
    <property type="evidence" value="ECO:0007669"/>
    <property type="project" value="InterPro"/>
</dbReference>
<keyword evidence="4" id="KW-0175">Coiled coil</keyword>
<dbReference type="SUPFAM" id="SSF52058">
    <property type="entry name" value="L domain-like"/>
    <property type="match status" value="2"/>
</dbReference>
<evidence type="ECO:0000256" key="3">
    <source>
        <dbReference type="ARBA" id="ARBA00022821"/>
    </source>
</evidence>
<evidence type="ECO:0000259" key="6">
    <source>
        <dbReference type="Pfam" id="PF23559"/>
    </source>
</evidence>
<feature type="domain" description="NB-ARC" evidence="5">
    <location>
        <begin position="327"/>
        <end position="502"/>
    </location>
</feature>
<evidence type="ECO:0000259" key="7">
    <source>
        <dbReference type="Pfam" id="PF25019"/>
    </source>
</evidence>
<dbReference type="InterPro" id="IPR056789">
    <property type="entry name" value="LRR_R13L1-DRL21"/>
</dbReference>
<proteinExistence type="predicted"/>
<evidence type="ECO:0000256" key="4">
    <source>
        <dbReference type="SAM" id="Coils"/>
    </source>
</evidence>
<dbReference type="PANTHER" id="PTHR36766">
    <property type="entry name" value="PLANT BROAD-SPECTRUM MILDEW RESISTANCE PROTEIN RPW8"/>
    <property type="match status" value="1"/>
</dbReference>
<dbReference type="Gene3D" id="3.40.50.300">
    <property type="entry name" value="P-loop containing nucleotide triphosphate hydrolases"/>
    <property type="match status" value="1"/>
</dbReference>
<accession>A0AAQ3TPK6</accession>
<sequence>MGLCKQLIESLKLIEKDNATMHASQGMPTSAACQLAADDLESSAEKSIFSTPLPSCTAHPSPRLQPFTTPTQLLPTPLGLASNSPKPIIAPAPDMETALGGANWLLGKVISKLSDDLVAGYVASSELGLNFDNIKTQLNYTLGLLHAAQGRDISYNPGLQGLLEELSKKADEAEDALDELHYFMIQDELDGTKEATPDLGDGLGAQAVHALHAARNTAGNWLSCFSCCRSQDDLLASDNTHYTSKGKSGNGIDGGQCDKLPFDRVAVSKNIKQLIKDLHSKCSPISDLLKIDTSSSRQPSFPVSARRPQTSAQITQVKLFGRDDIFEKTMNQLLNATHNDEILSVLPIVGPGGIGKTTFTQHLYNDKRTKEHFDIMVWICVSTNFDVPKLTKEIHGCLLATENDGNKVANETSNLDQLQNSITERLKSKKFIIVLDDIWECSSSAKWENLLVPFKKGDTTGNIVLVTTRFPKIVDMVTKATDPINLRGLDPDEFWQFFQVCIFGEIQDDHDKEDLIHIGRQIANKLKCSPLAAKTVGQLLSKKPSPEHWLEILENKEWLDQKHDDDIIPALKISYDYLPFHLKRCFSYCALFPEDYKFDSSEIIHFWVSVGIIDSSGQDTKIQDIGSKYLDDLLDSGFLMKGDDGNYVMHDLLHDLALVVSSKECAYISCSSFRACDIASSIRHISIFMQNNYIDNFGEEMDKLKRRIDIRNLRSLMIFGEYNRASLVNILKDTFKEIKGLRVLFMSMNYINSLPHNFSKLVHLRYLKLKSSYYSEVCLPRAVARFYHLKFLDLQDWNNNCDLPRDISCLVNLRHFIISNEEFHSNVAEVGKMKLLQELKRFHVKKESQGFELQELGQLKELGGDLCICGLENVRTRGEVNEARLMAKRNLIKLALVWSGNEPSVRDDILDGLEPQKNLKALSIVNHGGGICPSWFCSLKNLEALSLEGVSWSTFPPFGQLHHLRKLMLKNIVGISQFGPDLIGGITEKSFSQLKEIVFENMPELVEWVGGGMTHLFSRLEIIMCTNCPKLVSLPFSECSGSSTQDNSIWFPNLNDLNIYQCQKLCLPVLPYTPMLSSFKTDCVSYSGGDLRIKMPTELAFDNLGEVEILRIKDATCISFAHLQNLHALRRIHVEGCEMFMGRLDDDIVLQSVQSLYLSKFPFTSKSLPKLFKCFPALSYLLVNASDEDHEEEVVLQFPPSTSLRDVSLMGYKNLVLPVEDEGGFQGLSSLESVSIGSCGKLLSRLSIGEAASSINPFPRSVKTLALWDEPGTLSMALLSNLTSLTTLHLADCKNIKVDGFNPLITSNLKDLCVYNSREDETEPYSIAADLLAEVARTKSMPAGSFQLVELRVDSISAVLVAPICTRLSATLRELYFYNDWRVESFTEEQDQALQLLTSLRSLCFNSCRALQSLPQRLPSLSLEGLLIYQSPGIRSLPKEGLPDSLQQLNIIGCCAELYDECQKLRGTRPDIDTYKADFLLLHAIQAFCSQHHRSLDYGSDLFSAAITALLSFHTQFTHSTLHCVTVHQSKGMINIARFF</sequence>
<feature type="coiled-coil region" evidence="4">
    <location>
        <begin position="156"/>
        <end position="183"/>
    </location>
</feature>
<reference evidence="8 9" key="1">
    <citation type="submission" date="2024-02" db="EMBL/GenBank/DDBJ databases">
        <title>High-quality chromosome-scale genome assembly of Pensacola bahiagrass (Paspalum notatum Flugge var. saurae).</title>
        <authorList>
            <person name="Vega J.M."/>
            <person name="Podio M."/>
            <person name="Orjuela J."/>
            <person name="Siena L.A."/>
            <person name="Pessino S.C."/>
            <person name="Combes M.C."/>
            <person name="Mariac C."/>
            <person name="Albertini E."/>
            <person name="Pupilli F."/>
            <person name="Ortiz J.P.A."/>
            <person name="Leblanc O."/>
        </authorList>
    </citation>
    <scope>NUCLEOTIDE SEQUENCE [LARGE SCALE GENOMIC DNA]</scope>
    <source>
        <strain evidence="8">R1</strain>
        <tissue evidence="8">Leaf</tissue>
    </source>
</reference>
<keyword evidence="9" id="KW-1185">Reference proteome</keyword>
<evidence type="ECO:0000259" key="5">
    <source>
        <dbReference type="Pfam" id="PF00931"/>
    </source>
</evidence>
<keyword evidence="2" id="KW-0677">Repeat</keyword>
<dbReference type="InterPro" id="IPR002182">
    <property type="entry name" value="NB-ARC"/>
</dbReference>
<dbReference type="GO" id="GO:0002758">
    <property type="term" value="P:innate immune response-activating signaling pathway"/>
    <property type="evidence" value="ECO:0007669"/>
    <property type="project" value="UniProtKB-ARBA"/>
</dbReference>
<evidence type="ECO:0000256" key="1">
    <source>
        <dbReference type="ARBA" id="ARBA00022614"/>
    </source>
</evidence>
<dbReference type="InterPro" id="IPR032675">
    <property type="entry name" value="LRR_dom_sf"/>
</dbReference>
<feature type="domain" description="Disease resistance protein winged helix" evidence="6">
    <location>
        <begin position="591"/>
        <end position="657"/>
    </location>
</feature>
<dbReference type="InterPro" id="IPR027417">
    <property type="entry name" value="P-loop_NTPase"/>
</dbReference>
<evidence type="ECO:0000256" key="2">
    <source>
        <dbReference type="ARBA" id="ARBA00022737"/>
    </source>
</evidence>
<evidence type="ECO:0000313" key="8">
    <source>
        <dbReference type="EMBL" id="WVZ77041.1"/>
    </source>
</evidence>
<organism evidence="8 9">
    <name type="scientific">Paspalum notatum var. saurae</name>
    <dbReference type="NCBI Taxonomy" id="547442"/>
    <lineage>
        <taxon>Eukaryota</taxon>
        <taxon>Viridiplantae</taxon>
        <taxon>Streptophyta</taxon>
        <taxon>Embryophyta</taxon>
        <taxon>Tracheophyta</taxon>
        <taxon>Spermatophyta</taxon>
        <taxon>Magnoliopsida</taxon>
        <taxon>Liliopsida</taxon>
        <taxon>Poales</taxon>
        <taxon>Poaceae</taxon>
        <taxon>PACMAD clade</taxon>
        <taxon>Panicoideae</taxon>
        <taxon>Andropogonodae</taxon>
        <taxon>Paspaleae</taxon>
        <taxon>Paspalinae</taxon>
        <taxon>Paspalum</taxon>
    </lineage>
</organism>
<dbReference type="FunFam" id="1.10.10.10:FF:000322">
    <property type="entry name" value="Probable disease resistance protein At1g63360"/>
    <property type="match status" value="1"/>
</dbReference>
<dbReference type="GO" id="GO:0009626">
    <property type="term" value="P:plant-type hypersensitive response"/>
    <property type="evidence" value="ECO:0007669"/>
    <property type="project" value="UniProtKB-ARBA"/>
</dbReference>
<evidence type="ECO:0008006" key="10">
    <source>
        <dbReference type="Google" id="ProtNLM"/>
    </source>
</evidence>
<dbReference type="Pfam" id="PF25019">
    <property type="entry name" value="LRR_R13L1-DRL21"/>
    <property type="match status" value="1"/>
</dbReference>
<dbReference type="Pfam" id="PF23559">
    <property type="entry name" value="WHD_DRP"/>
    <property type="match status" value="1"/>
</dbReference>
<dbReference type="PRINTS" id="PR00364">
    <property type="entry name" value="DISEASERSIST"/>
</dbReference>
<dbReference type="GO" id="GO:0042742">
    <property type="term" value="P:defense response to bacterium"/>
    <property type="evidence" value="ECO:0007669"/>
    <property type="project" value="UniProtKB-ARBA"/>
</dbReference>
<keyword evidence="3" id="KW-0611">Plant defense</keyword>
<dbReference type="Pfam" id="PF00931">
    <property type="entry name" value="NB-ARC"/>
    <property type="match status" value="1"/>
</dbReference>
<dbReference type="EMBL" id="CP144749">
    <property type="protein sequence ID" value="WVZ77041.1"/>
    <property type="molecule type" value="Genomic_DNA"/>
</dbReference>
<dbReference type="InterPro" id="IPR058922">
    <property type="entry name" value="WHD_DRP"/>
</dbReference>
<dbReference type="SUPFAM" id="SSF52540">
    <property type="entry name" value="P-loop containing nucleoside triphosphate hydrolases"/>
    <property type="match status" value="1"/>
</dbReference>
<feature type="domain" description="R13L1/DRL21-like LRR repeat region" evidence="7">
    <location>
        <begin position="853"/>
        <end position="971"/>
    </location>
</feature>
<dbReference type="PANTHER" id="PTHR36766:SF64">
    <property type="entry name" value="OS12G0206100 PROTEIN"/>
    <property type="match status" value="1"/>
</dbReference>